<dbReference type="Proteomes" id="UP001516400">
    <property type="component" value="Unassembled WGS sequence"/>
</dbReference>
<protein>
    <submittedName>
        <fullName evidence="2">Uncharacterized protein</fullName>
    </submittedName>
</protein>
<evidence type="ECO:0000313" key="3">
    <source>
        <dbReference type="Proteomes" id="UP001516400"/>
    </source>
</evidence>
<feature type="region of interest" description="Disordered" evidence="1">
    <location>
        <begin position="1"/>
        <end position="22"/>
    </location>
</feature>
<dbReference type="AlphaFoldDB" id="A0ABD2NQ76"/>
<dbReference type="EMBL" id="JABFTP020000144">
    <property type="protein sequence ID" value="KAL3280878.1"/>
    <property type="molecule type" value="Genomic_DNA"/>
</dbReference>
<evidence type="ECO:0000313" key="2">
    <source>
        <dbReference type="EMBL" id="KAL3280878.1"/>
    </source>
</evidence>
<evidence type="ECO:0000256" key="1">
    <source>
        <dbReference type="SAM" id="MobiDB-lite"/>
    </source>
</evidence>
<keyword evidence="3" id="KW-1185">Reference proteome</keyword>
<gene>
    <name evidence="2" type="ORF">HHI36_004106</name>
</gene>
<organism evidence="2 3">
    <name type="scientific">Cryptolaemus montrouzieri</name>
    <dbReference type="NCBI Taxonomy" id="559131"/>
    <lineage>
        <taxon>Eukaryota</taxon>
        <taxon>Metazoa</taxon>
        <taxon>Ecdysozoa</taxon>
        <taxon>Arthropoda</taxon>
        <taxon>Hexapoda</taxon>
        <taxon>Insecta</taxon>
        <taxon>Pterygota</taxon>
        <taxon>Neoptera</taxon>
        <taxon>Endopterygota</taxon>
        <taxon>Coleoptera</taxon>
        <taxon>Polyphaga</taxon>
        <taxon>Cucujiformia</taxon>
        <taxon>Coccinelloidea</taxon>
        <taxon>Coccinellidae</taxon>
        <taxon>Scymninae</taxon>
        <taxon>Scymnini</taxon>
        <taxon>Cryptolaemus</taxon>
    </lineage>
</organism>
<reference evidence="2 3" key="1">
    <citation type="journal article" date="2021" name="BMC Biol.">
        <title>Horizontally acquired antibacterial genes associated with adaptive radiation of ladybird beetles.</title>
        <authorList>
            <person name="Li H.S."/>
            <person name="Tang X.F."/>
            <person name="Huang Y.H."/>
            <person name="Xu Z.Y."/>
            <person name="Chen M.L."/>
            <person name="Du X.Y."/>
            <person name="Qiu B.Y."/>
            <person name="Chen P.T."/>
            <person name="Zhang W."/>
            <person name="Slipinski A."/>
            <person name="Escalona H.E."/>
            <person name="Waterhouse R.M."/>
            <person name="Zwick A."/>
            <person name="Pang H."/>
        </authorList>
    </citation>
    <scope>NUCLEOTIDE SEQUENCE [LARGE SCALE GENOMIC DNA]</scope>
    <source>
        <strain evidence="2">SYSU2018</strain>
    </source>
</reference>
<accession>A0ABD2NQ76</accession>
<sequence length="124" mass="14946">MGFRSSTPIFSKMSRNGSSNEFNPKMSHLSSWHLSHPRKMEKSYNKRSMVSVLLFLKQRLNFNKKNEVFYRYTFIMMPFKMILQLSTKHCKRIYIRPFEACRGKLMILENLYNKVIQYVHSHTQ</sequence>
<name>A0ABD2NQ76_9CUCU</name>
<comment type="caution">
    <text evidence="2">The sequence shown here is derived from an EMBL/GenBank/DDBJ whole genome shotgun (WGS) entry which is preliminary data.</text>
</comment>
<proteinExistence type="predicted"/>